<dbReference type="GO" id="GO:0051015">
    <property type="term" value="F:actin filament binding"/>
    <property type="evidence" value="ECO:0007669"/>
    <property type="project" value="TreeGrafter"/>
</dbReference>
<dbReference type="GO" id="GO:0000146">
    <property type="term" value="F:microfilament motor activity"/>
    <property type="evidence" value="ECO:0007669"/>
    <property type="project" value="TreeGrafter"/>
</dbReference>
<evidence type="ECO:0000256" key="6">
    <source>
        <dbReference type="PROSITE-ProRule" id="PRU00782"/>
    </source>
</evidence>
<evidence type="ECO:0000256" key="4">
    <source>
        <dbReference type="ARBA" id="ARBA00023175"/>
    </source>
</evidence>
<feature type="domain" description="Myosin motor" evidence="8">
    <location>
        <begin position="67"/>
        <end position="804"/>
    </location>
</feature>
<feature type="compositionally biased region" description="Polar residues" evidence="7">
    <location>
        <begin position="357"/>
        <end position="375"/>
    </location>
</feature>
<dbReference type="SMART" id="SM00242">
    <property type="entry name" value="MYSc"/>
    <property type="match status" value="1"/>
</dbReference>
<evidence type="ECO:0000313" key="9">
    <source>
        <dbReference type="EMBL" id="CAE7150584.1"/>
    </source>
</evidence>
<feature type="binding site" evidence="6">
    <location>
        <begin position="161"/>
        <end position="168"/>
    </location>
    <ligand>
        <name>ATP</name>
        <dbReference type="ChEBI" id="CHEBI:30616"/>
    </ligand>
</feature>
<dbReference type="GO" id="GO:0007015">
    <property type="term" value="P:actin filament organization"/>
    <property type="evidence" value="ECO:0007669"/>
    <property type="project" value="TreeGrafter"/>
</dbReference>
<protein>
    <submittedName>
        <fullName evidence="9">XI-2 protein</fullName>
    </submittedName>
</protein>
<keyword evidence="4 6" id="KW-0505">Motor protein</keyword>
<evidence type="ECO:0000259" key="8">
    <source>
        <dbReference type="PROSITE" id="PS51456"/>
    </source>
</evidence>
<dbReference type="GO" id="GO:0030139">
    <property type="term" value="C:endocytic vesicle"/>
    <property type="evidence" value="ECO:0007669"/>
    <property type="project" value="TreeGrafter"/>
</dbReference>
<evidence type="ECO:0000256" key="1">
    <source>
        <dbReference type="ARBA" id="ARBA00022741"/>
    </source>
</evidence>
<dbReference type="Proteomes" id="UP000649617">
    <property type="component" value="Unassembled WGS sequence"/>
</dbReference>
<name>A0A812IRY3_SYMPI</name>
<dbReference type="PRINTS" id="PR00193">
    <property type="entry name" value="MYOSINHEAVY"/>
</dbReference>
<keyword evidence="1 6" id="KW-0547">Nucleotide-binding</keyword>
<dbReference type="InterPro" id="IPR036961">
    <property type="entry name" value="Kinesin_motor_dom_sf"/>
</dbReference>
<dbReference type="SUPFAM" id="SSF52540">
    <property type="entry name" value="P-loop containing nucleoside triphosphate hydrolases"/>
    <property type="match status" value="1"/>
</dbReference>
<sequence>MWPFNAGVGSGSIRATAAKRCLYALGKGPCRVLVWDSIIVAAEGQAGGSQAVRKSDVRPFYDVGEERTFQDNTEMVHLDDANILDNLRKRYCKDKIYTYTANVMLAVNPYKSMRHLYTREEMEKYWGKNPGTVPPHPYAIADVAYRRMQRDRKNQALVISGESGAGKTETAKITMHYLTSMSRTDAEHGNKIQEKIISANPILESFGNASTVMNMNSSRFGKYNEMMFDRVGSLVGAGMKTFLLESSRVVFQQRGEKNYHVFYELLAGMDDDQLDKLYLDREESYKLLHSSGTPPLQEGSPESQRLARQFEELKSALSLFVSEEGQDHIWDILAALIHLGQVDFVETGPPEDVESTAPDSSPCLSPSSHAASTAVSDPAPPDSSQTARVEVNPDTQEALETAADLLGLDDRGISKILQFREMRVNRQGRTSHIKCPRSLAQARQTLQCIIKVLYKRMFDKIVTKINEVSNPKVRPEASYTSIGTLDIYGFERLEHNSFEQLCINLANERLQQFFVEEVLQAEQRMYEEERLTVLEMDLPDSTPVVLGIQNVMKLLDEHSLRAIKNLVRTGPKDDKDAKYCEQVHRELIRDRQGGPVVPLKLKASRTGNGPGLHDGFQICHYAGPVAYSTRGWIDKNNDSLVPEIESLLTVGSKQFVVEMADTSRMPGFSGERLCSVSSTYLNNLNDLLATLKLCSVHYIRCFNPNQERKPGLFNRKYVLDQVIQCGTVELVRIMHYGYPHRCILKDLRARFEKLLPPEFAHYSDRNFMHAVMLAWDIDESQWTLGTTRLFLKAGQLRALEDLRDTGGQASQAVIRRIRKQFSLKKARAYAHAVEFSTYLYKVMKAGKRERNLANLFKAIRIMVQLNRWKNRALRPAMDEETESLFSRPLGIPFETMALEVSNRRVPQLFLTMAALDMPRRIAEKLGGASNEEYERLWQAEAKESLLYFHDGVLKSAKLSGGAFLGNSSEQALFDVRRVDCCDEGSAVPVSRSPEFKRIVCMCQHPENSRLFAHCEISGNEHTIMVWKWVGTSSDLRRPAVCAEVCFVPPRKWQIYQLCFLPHVGQPGDHVLAVLGRMRDCHWLAVSIYSVSRDGRMRLHSIKRVLLNLLDSTLRKEGACIWHFGVAHSGRTLVLAGNRLLKLYSIKEVGKTIEFCDLEGALDCESHILNRDSNASDATTVTAVCPLPMEPGTRGGLLDWIWVGLSNGEMFGILVEENSGGKFSVHSSSGRFRRNTHCQGVPIHAIVAVNQQSNHSVYYSLTMRQRDISPSAVLSIGADGKLLRTERCSQTHQWVPAGEWAMPVPGPGFAAAASGLLPSLLLLADEGSQSIMAVDERNPSQISEACTCSLA</sequence>
<dbReference type="PANTHER" id="PTHR13140">
    <property type="entry name" value="MYOSIN"/>
    <property type="match status" value="1"/>
</dbReference>
<dbReference type="PANTHER" id="PTHR13140:SF745">
    <property type="entry name" value="UNCONVENTIONAL MYOSIN-VI"/>
    <property type="match status" value="1"/>
</dbReference>
<dbReference type="EMBL" id="CAJNIZ010000002">
    <property type="protein sequence ID" value="CAE7150584.1"/>
    <property type="molecule type" value="Genomic_DNA"/>
</dbReference>
<dbReference type="Gene3D" id="3.40.850.10">
    <property type="entry name" value="Kinesin motor domain"/>
    <property type="match status" value="1"/>
</dbReference>
<feature type="region of interest" description="Disordered" evidence="7">
    <location>
        <begin position="347"/>
        <end position="391"/>
    </location>
</feature>
<accession>A0A812IRY3</accession>
<dbReference type="OrthoDB" id="312459at2759"/>
<proteinExistence type="inferred from homology"/>
<keyword evidence="2 6" id="KW-0067">ATP-binding</keyword>
<dbReference type="Gene3D" id="1.20.58.530">
    <property type="match status" value="1"/>
</dbReference>
<gene>
    <name evidence="9" type="primary">XI-2</name>
    <name evidence="9" type="ORF">SPIL2461_LOCUS175</name>
</gene>
<evidence type="ECO:0000256" key="2">
    <source>
        <dbReference type="ARBA" id="ARBA00022840"/>
    </source>
</evidence>
<evidence type="ECO:0000256" key="5">
    <source>
        <dbReference type="ARBA" id="ARBA00023203"/>
    </source>
</evidence>
<dbReference type="InterPro" id="IPR027417">
    <property type="entry name" value="P-loop_NTPase"/>
</dbReference>
<feature type="region of interest" description="Actin-binding" evidence="6">
    <location>
        <begin position="684"/>
        <end position="706"/>
    </location>
</feature>
<comment type="similarity">
    <text evidence="6">Belongs to the TRAFAC class myosin-kinesin ATPase superfamily. Myosin family.</text>
</comment>
<evidence type="ECO:0000256" key="7">
    <source>
        <dbReference type="SAM" id="MobiDB-lite"/>
    </source>
</evidence>
<dbReference type="GO" id="GO:0005524">
    <property type="term" value="F:ATP binding"/>
    <property type="evidence" value="ECO:0007669"/>
    <property type="project" value="UniProtKB-UniRule"/>
</dbReference>
<dbReference type="Pfam" id="PF00063">
    <property type="entry name" value="Myosin_head"/>
    <property type="match status" value="2"/>
</dbReference>
<keyword evidence="10" id="KW-1185">Reference proteome</keyword>
<reference evidence="9" key="1">
    <citation type="submission" date="2021-02" db="EMBL/GenBank/DDBJ databases">
        <authorList>
            <person name="Dougan E. K."/>
            <person name="Rhodes N."/>
            <person name="Thang M."/>
            <person name="Chan C."/>
        </authorList>
    </citation>
    <scope>NUCLEOTIDE SEQUENCE</scope>
</reference>
<keyword evidence="3 6" id="KW-0518">Myosin</keyword>
<dbReference type="GO" id="GO:0005886">
    <property type="term" value="C:plasma membrane"/>
    <property type="evidence" value="ECO:0007669"/>
    <property type="project" value="TreeGrafter"/>
</dbReference>
<evidence type="ECO:0000256" key="3">
    <source>
        <dbReference type="ARBA" id="ARBA00023123"/>
    </source>
</evidence>
<dbReference type="CDD" id="cd00124">
    <property type="entry name" value="MYSc"/>
    <property type="match status" value="1"/>
</dbReference>
<dbReference type="Gene3D" id="1.10.10.820">
    <property type="match status" value="1"/>
</dbReference>
<dbReference type="Gene3D" id="1.20.5.4820">
    <property type="match status" value="1"/>
</dbReference>
<dbReference type="GO" id="GO:0016459">
    <property type="term" value="C:myosin complex"/>
    <property type="evidence" value="ECO:0007669"/>
    <property type="project" value="UniProtKB-KW"/>
</dbReference>
<comment type="caution">
    <text evidence="9">The sequence shown here is derived from an EMBL/GenBank/DDBJ whole genome shotgun (WGS) entry which is preliminary data.</text>
</comment>
<keyword evidence="5 6" id="KW-0009">Actin-binding</keyword>
<organism evidence="9 10">
    <name type="scientific">Symbiodinium pilosum</name>
    <name type="common">Dinoflagellate</name>
    <dbReference type="NCBI Taxonomy" id="2952"/>
    <lineage>
        <taxon>Eukaryota</taxon>
        <taxon>Sar</taxon>
        <taxon>Alveolata</taxon>
        <taxon>Dinophyceae</taxon>
        <taxon>Suessiales</taxon>
        <taxon>Symbiodiniaceae</taxon>
        <taxon>Symbiodinium</taxon>
    </lineage>
</organism>
<evidence type="ECO:0000313" key="10">
    <source>
        <dbReference type="Proteomes" id="UP000649617"/>
    </source>
</evidence>
<dbReference type="GO" id="GO:0030048">
    <property type="term" value="P:actin filament-based movement"/>
    <property type="evidence" value="ECO:0007669"/>
    <property type="project" value="TreeGrafter"/>
</dbReference>
<dbReference type="InterPro" id="IPR001609">
    <property type="entry name" value="Myosin_head_motor_dom-like"/>
</dbReference>
<dbReference type="Gene3D" id="1.20.120.720">
    <property type="entry name" value="Myosin VI head, motor domain, U50 subdomain"/>
    <property type="match status" value="1"/>
</dbReference>
<dbReference type="PROSITE" id="PS51456">
    <property type="entry name" value="MYOSIN_MOTOR"/>
    <property type="match status" value="1"/>
</dbReference>